<reference evidence="1 2" key="1">
    <citation type="journal article" date="2015" name="Int. J. Syst. Evol. Microbiol.">
        <title>Carboxylicivirga linearis sp. nov., isolated from a sea cucumber culture pond.</title>
        <authorList>
            <person name="Wang F.Q."/>
            <person name="Zhou Y.X."/>
            <person name="Lin X.Z."/>
            <person name="Chen G.J."/>
            <person name="Du Z.J."/>
        </authorList>
    </citation>
    <scope>NUCLEOTIDE SEQUENCE [LARGE SCALE GENOMIC DNA]</scope>
    <source>
        <strain evidence="1 2">FB218</strain>
    </source>
</reference>
<dbReference type="InterPro" id="IPR011652">
    <property type="entry name" value="MORN_2"/>
</dbReference>
<dbReference type="Proteomes" id="UP000708576">
    <property type="component" value="Unassembled WGS sequence"/>
</dbReference>
<evidence type="ECO:0000313" key="1">
    <source>
        <dbReference type="EMBL" id="MBS2100811.1"/>
    </source>
</evidence>
<dbReference type="Pfam" id="PF07661">
    <property type="entry name" value="MORN_2"/>
    <property type="match status" value="5"/>
</dbReference>
<evidence type="ECO:0000313" key="2">
    <source>
        <dbReference type="Proteomes" id="UP000708576"/>
    </source>
</evidence>
<gene>
    <name evidence="1" type="ORF">KEM10_21165</name>
</gene>
<dbReference type="RefSeq" id="WP_212219392.1">
    <property type="nucleotide sequence ID" value="NZ_JAGUCO010000029.1"/>
</dbReference>
<protein>
    <submittedName>
        <fullName evidence="1">Toxin-antitoxin system YwqK family antitoxin</fullName>
    </submittedName>
</protein>
<dbReference type="SUPFAM" id="SSF82185">
    <property type="entry name" value="Histone H3 K4-specific methyltransferase SET7/9 N-terminal domain"/>
    <property type="match status" value="2"/>
</dbReference>
<dbReference type="PANTHER" id="PTHR33706">
    <property type="entry name" value="MORN VARIANT REPEAT PROTEIN"/>
    <property type="match status" value="1"/>
</dbReference>
<name>A0ABS5K2T3_9BACT</name>
<keyword evidence="2" id="KW-1185">Reference proteome</keyword>
<proteinExistence type="predicted"/>
<sequence>MKYISILILTFMTLSVFGQDYKIYKGDTINRLDNYNRKQGLWLKFDDTYDDVIEQGEYTNNHKQGIWISYYPDGKKKNEITYKNGKAIGKARFFYSDGTLSEEGYWDVDHWEGEYKFYHKSGQLAYDWNYDTLGRRTGTQKYYHENGELKYEGDWDEGKTRGTLKMFSESGQLISERIYDEDGKFASNVEHQPEVVKEEPEKHHEEFIGTGMHTIYNMEGRPEKKGFFVRGKLFNGELFEYNETGELLYIEYYQNGELKRTEAVKNPG</sequence>
<dbReference type="Gene3D" id="3.90.930.1">
    <property type="match status" value="2"/>
</dbReference>
<accession>A0ABS5K2T3</accession>
<organism evidence="1 2">
    <name type="scientific">Carboxylicivirga linearis</name>
    <dbReference type="NCBI Taxonomy" id="1628157"/>
    <lineage>
        <taxon>Bacteria</taxon>
        <taxon>Pseudomonadati</taxon>
        <taxon>Bacteroidota</taxon>
        <taxon>Bacteroidia</taxon>
        <taxon>Marinilabiliales</taxon>
        <taxon>Marinilabiliaceae</taxon>
        <taxon>Carboxylicivirga</taxon>
    </lineage>
</organism>
<dbReference type="PANTHER" id="PTHR33706:SF1">
    <property type="entry name" value="TPR REPEAT PROTEIN"/>
    <property type="match status" value="1"/>
</dbReference>
<dbReference type="EMBL" id="JAGUCO010000029">
    <property type="protein sequence ID" value="MBS2100811.1"/>
    <property type="molecule type" value="Genomic_DNA"/>
</dbReference>
<comment type="caution">
    <text evidence="1">The sequence shown here is derived from an EMBL/GenBank/DDBJ whole genome shotgun (WGS) entry which is preliminary data.</text>
</comment>